<feature type="transmembrane region" description="Helical" evidence="1">
    <location>
        <begin position="74"/>
        <end position="97"/>
    </location>
</feature>
<evidence type="ECO:0000313" key="3">
    <source>
        <dbReference type="Proteomes" id="UP001500897"/>
    </source>
</evidence>
<keyword evidence="1" id="KW-0812">Transmembrane</keyword>
<accession>A0ABN2XQM2</accession>
<reference evidence="2 3" key="1">
    <citation type="journal article" date="2019" name="Int. J. Syst. Evol. Microbiol.">
        <title>The Global Catalogue of Microorganisms (GCM) 10K type strain sequencing project: providing services to taxonomists for standard genome sequencing and annotation.</title>
        <authorList>
            <consortium name="The Broad Institute Genomics Platform"/>
            <consortium name="The Broad Institute Genome Sequencing Center for Infectious Disease"/>
            <person name="Wu L."/>
            <person name="Ma J."/>
        </authorList>
    </citation>
    <scope>NUCLEOTIDE SEQUENCE [LARGE SCALE GENOMIC DNA]</scope>
    <source>
        <strain evidence="2 3">JCM 14559</strain>
    </source>
</reference>
<protein>
    <recommendedName>
        <fullName evidence="4">PH (Pleckstrin Homology) domain-containing protein</fullName>
    </recommendedName>
</protein>
<dbReference type="EMBL" id="BAAANS010000051">
    <property type="protein sequence ID" value="GAA2115438.1"/>
    <property type="molecule type" value="Genomic_DNA"/>
</dbReference>
<gene>
    <name evidence="2" type="ORF">GCM10009759_60420</name>
</gene>
<dbReference type="RefSeq" id="WP_344556694.1">
    <property type="nucleotide sequence ID" value="NZ_BAAANS010000051.1"/>
</dbReference>
<feature type="transmembrane region" description="Helical" evidence="1">
    <location>
        <begin position="47"/>
        <end position="67"/>
    </location>
</feature>
<evidence type="ECO:0008006" key="4">
    <source>
        <dbReference type="Google" id="ProtNLM"/>
    </source>
</evidence>
<sequence>MALRRRRQIAWLLRGLALLALLGLLLGRSGARSGGLVELERRFDHPVQLLGGAVVLVVVSLVVELEFRTRFSQIGCAAGLVGLIAVSVPYVLLGMVFEGDGRPVARKPHPDRPERALTVTDVALSIDPLYQVEVVTGTGWSARHWELGIWGEGSGHGFYQDAVWSGPDRITVTSDEESTVFVLDPATGRPGAPQTTKR</sequence>
<comment type="caution">
    <text evidence="2">The sequence shown here is derived from an EMBL/GenBank/DDBJ whole genome shotgun (WGS) entry which is preliminary data.</text>
</comment>
<dbReference type="Proteomes" id="UP001500897">
    <property type="component" value="Unassembled WGS sequence"/>
</dbReference>
<evidence type="ECO:0000256" key="1">
    <source>
        <dbReference type="SAM" id="Phobius"/>
    </source>
</evidence>
<proteinExistence type="predicted"/>
<name>A0ABN2XQM2_9ACTN</name>
<evidence type="ECO:0000313" key="2">
    <source>
        <dbReference type="EMBL" id="GAA2115438.1"/>
    </source>
</evidence>
<keyword evidence="1" id="KW-0472">Membrane</keyword>
<keyword evidence="3" id="KW-1185">Reference proteome</keyword>
<keyword evidence="1" id="KW-1133">Transmembrane helix</keyword>
<organism evidence="2 3">
    <name type="scientific">Kitasatospora saccharophila</name>
    <dbReference type="NCBI Taxonomy" id="407973"/>
    <lineage>
        <taxon>Bacteria</taxon>
        <taxon>Bacillati</taxon>
        <taxon>Actinomycetota</taxon>
        <taxon>Actinomycetes</taxon>
        <taxon>Kitasatosporales</taxon>
        <taxon>Streptomycetaceae</taxon>
        <taxon>Kitasatospora</taxon>
    </lineage>
</organism>